<comment type="similarity">
    <text evidence="3 7">Belongs to the peptidase S26 family.</text>
</comment>
<organism evidence="9 10">
    <name type="scientific">Hungatella hathewayi</name>
    <dbReference type="NCBI Taxonomy" id="154046"/>
    <lineage>
        <taxon>Bacteria</taxon>
        <taxon>Bacillati</taxon>
        <taxon>Bacillota</taxon>
        <taxon>Clostridia</taxon>
        <taxon>Lachnospirales</taxon>
        <taxon>Lachnospiraceae</taxon>
        <taxon>Hungatella</taxon>
    </lineage>
</organism>
<accession>A0A3E2WKY6</accession>
<dbReference type="GO" id="GO:0006465">
    <property type="term" value="P:signal peptide processing"/>
    <property type="evidence" value="ECO:0007669"/>
    <property type="project" value="InterPro"/>
</dbReference>
<dbReference type="Gene3D" id="2.10.109.10">
    <property type="entry name" value="Umud Fragment, subunit A"/>
    <property type="match status" value="1"/>
</dbReference>
<evidence type="ECO:0000259" key="8">
    <source>
        <dbReference type="Pfam" id="PF10502"/>
    </source>
</evidence>
<feature type="transmembrane region" description="Helical" evidence="7">
    <location>
        <begin position="21"/>
        <end position="38"/>
    </location>
</feature>
<keyword evidence="7" id="KW-0812">Transmembrane</keyword>
<proteinExistence type="inferred from homology"/>
<evidence type="ECO:0000256" key="5">
    <source>
        <dbReference type="ARBA" id="ARBA00022801"/>
    </source>
</evidence>
<evidence type="ECO:0000256" key="1">
    <source>
        <dbReference type="ARBA" id="ARBA00000677"/>
    </source>
</evidence>
<evidence type="ECO:0000256" key="6">
    <source>
        <dbReference type="PIRSR" id="PIRSR600223-1"/>
    </source>
</evidence>
<name>A0A3E2WKY6_9FIRM</name>
<dbReference type="AlphaFoldDB" id="A0A3E2WKY6"/>
<comment type="caution">
    <text evidence="9">The sequence shown here is derived from an EMBL/GenBank/DDBJ whole genome shotgun (WGS) entry which is preliminary data.</text>
</comment>
<dbReference type="EMBL" id="QVIA01000023">
    <property type="protein sequence ID" value="RGC27702.1"/>
    <property type="molecule type" value="Genomic_DNA"/>
</dbReference>
<dbReference type="GO" id="GO:0004252">
    <property type="term" value="F:serine-type endopeptidase activity"/>
    <property type="evidence" value="ECO:0007669"/>
    <property type="project" value="InterPro"/>
</dbReference>
<feature type="active site" evidence="6">
    <location>
        <position position="52"/>
    </location>
</feature>
<evidence type="ECO:0000256" key="4">
    <source>
        <dbReference type="ARBA" id="ARBA00013208"/>
    </source>
</evidence>
<protein>
    <recommendedName>
        <fullName evidence="4 7">Signal peptidase I</fullName>
        <ecNumber evidence="4 7">3.4.21.89</ecNumber>
    </recommendedName>
</protein>
<gene>
    <name evidence="9" type="primary">lepB</name>
    <name evidence="9" type="ORF">DWX41_17570</name>
</gene>
<evidence type="ECO:0000256" key="3">
    <source>
        <dbReference type="ARBA" id="ARBA00009370"/>
    </source>
</evidence>
<dbReference type="CDD" id="cd06530">
    <property type="entry name" value="S26_SPase_I"/>
    <property type="match status" value="1"/>
</dbReference>
<dbReference type="Pfam" id="PF10502">
    <property type="entry name" value="Peptidase_S26"/>
    <property type="match status" value="1"/>
</dbReference>
<dbReference type="InterPro" id="IPR019758">
    <property type="entry name" value="Pept_S26A_signal_pept_1_CS"/>
</dbReference>
<comment type="subcellular location">
    <subcellularLocation>
        <location evidence="2">Cell membrane</location>
        <topology evidence="2">Single-pass type II membrane protein</topology>
    </subcellularLocation>
    <subcellularLocation>
        <location evidence="7">Membrane</location>
        <topology evidence="7">Single-pass type II membrane protein</topology>
    </subcellularLocation>
</comment>
<feature type="domain" description="Peptidase S26" evidence="8">
    <location>
        <begin position="22"/>
        <end position="177"/>
    </location>
</feature>
<dbReference type="PROSITE" id="PS00761">
    <property type="entry name" value="SPASE_I_3"/>
    <property type="match status" value="1"/>
</dbReference>
<reference evidence="9 10" key="1">
    <citation type="submission" date="2018-08" db="EMBL/GenBank/DDBJ databases">
        <title>A genome reference for cultivated species of the human gut microbiota.</title>
        <authorList>
            <person name="Zou Y."/>
            <person name="Xue W."/>
            <person name="Luo G."/>
        </authorList>
    </citation>
    <scope>NUCLEOTIDE SEQUENCE [LARGE SCALE GENOMIC DNA]</scope>
    <source>
        <strain evidence="9 10">AF19-21</strain>
    </source>
</reference>
<dbReference type="PRINTS" id="PR00727">
    <property type="entry name" value="LEADERPTASE"/>
</dbReference>
<sequence>MRMKETDNTKVWTRKEIIHEILEYSKVIIFAVAFSFLLNKTLITNAQVTSGSMENTVMTGSRVFVNRQAYLFQEPQRGDIISFYYPDDGETEYMKRIVGLPGEKIEGRDGAVYIDGVMLEEPYIREVSYEDFGPYEIPKDTYFMMGDNRTNSWDSRYWLNKFLHRDAIIGKAEFEYYPEIKSFH</sequence>
<keyword evidence="5 7" id="KW-0378">Hydrolase</keyword>
<dbReference type="GO" id="GO:0005886">
    <property type="term" value="C:plasma membrane"/>
    <property type="evidence" value="ECO:0007669"/>
    <property type="project" value="UniProtKB-SubCell"/>
</dbReference>
<dbReference type="InterPro" id="IPR019533">
    <property type="entry name" value="Peptidase_S26"/>
</dbReference>
<dbReference type="NCBIfam" id="TIGR02227">
    <property type="entry name" value="sigpep_I_bact"/>
    <property type="match status" value="1"/>
</dbReference>
<dbReference type="PANTHER" id="PTHR43390">
    <property type="entry name" value="SIGNAL PEPTIDASE I"/>
    <property type="match status" value="1"/>
</dbReference>
<evidence type="ECO:0000256" key="2">
    <source>
        <dbReference type="ARBA" id="ARBA00004401"/>
    </source>
</evidence>
<dbReference type="EC" id="3.4.21.89" evidence="4 7"/>
<keyword evidence="7" id="KW-0645">Protease</keyword>
<keyword evidence="7" id="KW-1133">Transmembrane helix</keyword>
<dbReference type="PANTHER" id="PTHR43390:SF1">
    <property type="entry name" value="CHLOROPLAST PROCESSING PEPTIDASE"/>
    <property type="match status" value="1"/>
</dbReference>
<dbReference type="SUPFAM" id="SSF51306">
    <property type="entry name" value="LexA/Signal peptidase"/>
    <property type="match status" value="1"/>
</dbReference>
<dbReference type="Proteomes" id="UP000261111">
    <property type="component" value="Unassembled WGS sequence"/>
</dbReference>
<dbReference type="InterPro" id="IPR000223">
    <property type="entry name" value="Pept_S26A_signal_pept_1"/>
</dbReference>
<keyword evidence="7" id="KW-0472">Membrane</keyword>
<evidence type="ECO:0000313" key="9">
    <source>
        <dbReference type="EMBL" id="RGC27702.1"/>
    </source>
</evidence>
<dbReference type="InterPro" id="IPR036286">
    <property type="entry name" value="LexA/Signal_pep-like_sf"/>
</dbReference>
<dbReference type="GO" id="GO:0009003">
    <property type="term" value="F:signal peptidase activity"/>
    <property type="evidence" value="ECO:0007669"/>
    <property type="project" value="UniProtKB-EC"/>
</dbReference>
<evidence type="ECO:0000256" key="7">
    <source>
        <dbReference type="RuleBase" id="RU362042"/>
    </source>
</evidence>
<feature type="active site" evidence="6">
    <location>
        <position position="95"/>
    </location>
</feature>
<evidence type="ECO:0000313" key="10">
    <source>
        <dbReference type="Proteomes" id="UP000261111"/>
    </source>
</evidence>
<comment type="catalytic activity">
    <reaction evidence="1 7">
        <text>Cleavage of hydrophobic, N-terminal signal or leader sequences from secreted and periplasmic proteins.</text>
        <dbReference type="EC" id="3.4.21.89"/>
    </reaction>
</comment>